<evidence type="ECO:0000256" key="1">
    <source>
        <dbReference type="ARBA" id="ARBA00023125"/>
    </source>
</evidence>
<dbReference type="EMBL" id="JAVRFH010000031">
    <property type="protein sequence ID" value="MDT0613726.1"/>
    <property type="molecule type" value="Genomic_DNA"/>
</dbReference>
<reference evidence="6" key="1">
    <citation type="submission" date="2024-05" db="EMBL/GenBank/DDBJ databases">
        <title>30 novel species of actinomycetes from the DSMZ collection.</title>
        <authorList>
            <person name="Nouioui I."/>
        </authorList>
    </citation>
    <scope>NUCLEOTIDE SEQUENCE</scope>
    <source>
        <strain evidence="6">DSM 40712</strain>
    </source>
</reference>
<protein>
    <submittedName>
        <fullName evidence="6">Recombinase family protein</fullName>
    </submittedName>
</protein>
<keyword evidence="2" id="KW-0233">DNA recombination</keyword>
<evidence type="ECO:0000313" key="6">
    <source>
        <dbReference type="EMBL" id="MDT0613726.1"/>
    </source>
</evidence>
<name>A0ABU3AY43_9ACTN</name>
<dbReference type="RefSeq" id="WP_311576883.1">
    <property type="nucleotide sequence ID" value="NZ_JAVRFH010000031.1"/>
</dbReference>
<feature type="coiled-coil region" evidence="3">
    <location>
        <begin position="347"/>
        <end position="396"/>
    </location>
</feature>
<dbReference type="PANTHER" id="PTHR30461">
    <property type="entry name" value="DNA-INVERTASE FROM LAMBDOID PROPHAGE"/>
    <property type="match status" value="1"/>
</dbReference>
<comment type="caution">
    <text evidence="6">The sequence shown here is derived from an EMBL/GenBank/DDBJ whole genome shotgun (WGS) entry which is preliminary data.</text>
</comment>
<dbReference type="InterPro" id="IPR036162">
    <property type="entry name" value="Resolvase-like_N_sf"/>
</dbReference>
<dbReference type="Gene3D" id="3.40.50.1390">
    <property type="entry name" value="Resolvase, N-terminal catalytic domain"/>
    <property type="match status" value="1"/>
</dbReference>
<organism evidence="6 7">
    <name type="scientific">Streptomyces lancefieldiae</name>
    <dbReference type="NCBI Taxonomy" id="3075520"/>
    <lineage>
        <taxon>Bacteria</taxon>
        <taxon>Bacillati</taxon>
        <taxon>Actinomycetota</taxon>
        <taxon>Actinomycetes</taxon>
        <taxon>Kitasatosporales</taxon>
        <taxon>Streptomycetaceae</taxon>
        <taxon>Streptomyces</taxon>
    </lineage>
</organism>
<dbReference type="SUPFAM" id="SSF53041">
    <property type="entry name" value="Resolvase-like"/>
    <property type="match status" value="1"/>
</dbReference>
<dbReference type="PANTHER" id="PTHR30461:SF2">
    <property type="entry name" value="SERINE RECOMBINASE PINE-RELATED"/>
    <property type="match status" value="1"/>
</dbReference>
<dbReference type="InterPro" id="IPR050639">
    <property type="entry name" value="SSR_resolvase"/>
</dbReference>
<dbReference type="SMART" id="SM00857">
    <property type="entry name" value="Resolvase"/>
    <property type="match status" value="1"/>
</dbReference>
<feature type="domain" description="Resolvase/invertase-type recombinase catalytic" evidence="5">
    <location>
        <begin position="13"/>
        <end position="158"/>
    </location>
</feature>
<evidence type="ECO:0000256" key="3">
    <source>
        <dbReference type="SAM" id="Coils"/>
    </source>
</evidence>
<gene>
    <name evidence="6" type="ORF">RM812_26385</name>
</gene>
<proteinExistence type="predicted"/>
<evidence type="ECO:0000313" key="7">
    <source>
        <dbReference type="Proteomes" id="UP001180724"/>
    </source>
</evidence>
<evidence type="ECO:0000259" key="5">
    <source>
        <dbReference type="PROSITE" id="PS51736"/>
    </source>
</evidence>
<dbReference type="InterPro" id="IPR038109">
    <property type="entry name" value="DNA_bind_recomb_sf"/>
</dbReference>
<dbReference type="InterPro" id="IPR006119">
    <property type="entry name" value="Resolv_N"/>
</dbReference>
<dbReference type="Proteomes" id="UP001180724">
    <property type="component" value="Unassembled WGS sequence"/>
</dbReference>
<keyword evidence="3" id="KW-0175">Coiled coil</keyword>
<evidence type="ECO:0000256" key="2">
    <source>
        <dbReference type="ARBA" id="ARBA00023172"/>
    </source>
</evidence>
<dbReference type="CDD" id="cd00338">
    <property type="entry name" value="Ser_Recombinase"/>
    <property type="match status" value="1"/>
</dbReference>
<dbReference type="Gene3D" id="3.90.1750.20">
    <property type="entry name" value="Putative Large Serine Recombinase, Chain B, Domain 2"/>
    <property type="match status" value="1"/>
</dbReference>
<keyword evidence="7" id="KW-1185">Reference proteome</keyword>
<dbReference type="PROSITE" id="PS51736">
    <property type="entry name" value="RECOMBINASES_3"/>
    <property type="match status" value="1"/>
</dbReference>
<keyword evidence="1" id="KW-0238">DNA-binding</keyword>
<sequence>MDILEHMMERRAPLAIYLRLSRESDDSASLQTQRDFAHRWLLAHGYDPVDAVEYIDAGVSGSKPLEARKGMAALMAARPGVIVAWKLDRFARSVSEFLRLVAWAEAHGASIATADNAIDTTTPTGRMVATVLAALAEWELDAISSRIADGHATRRSQGRWSSGRPPFGYRIERRDGAAYLAIDDDQAAKIRKAVAALVNGSTVAATARMTGLSEPQWRRLLKSPTLRGQRVHNGELVCEPDGITPVKFAEEILSAAELLKVRERMLALATGQDRAPRRATPMCSEMASCYRCSGKLNGGTSDKGVPLYRCKAGHVTIYAEALDSRVEAEFLTTFGSCPETVIRLEGGNDLSAELLEAQEQAERLAARMATAGPLMLGTLESLAQDLEDTYTRLRDAHDPDVREIQVATGRTMAQAWEMYDVPARSRLLAGMGLRVTLHPKQLADRLTVAWGPTPEEAPQGELDGLALSEIPVALPSSATHGPPDSDPVAGRSHARSWPGGA</sequence>
<accession>A0ABU3AY43</accession>
<feature type="region of interest" description="Disordered" evidence="4">
    <location>
        <begin position="472"/>
        <end position="501"/>
    </location>
</feature>
<dbReference type="Pfam" id="PF00239">
    <property type="entry name" value="Resolvase"/>
    <property type="match status" value="1"/>
</dbReference>
<evidence type="ECO:0000256" key="4">
    <source>
        <dbReference type="SAM" id="MobiDB-lite"/>
    </source>
</evidence>